<name>A0A812KSH6_9DINO</name>
<feature type="transmembrane region" description="Helical" evidence="5">
    <location>
        <begin position="302"/>
        <end position="324"/>
    </location>
</feature>
<evidence type="ECO:0000256" key="2">
    <source>
        <dbReference type="ARBA" id="ARBA00022692"/>
    </source>
</evidence>
<evidence type="ECO:0000256" key="1">
    <source>
        <dbReference type="ARBA" id="ARBA00004127"/>
    </source>
</evidence>
<keyword evidence="3 5" id="KW-1133">Transmembrane helix</keyword>
<dbReference type="EMBL" id="CAJNDS010000780">
    <property type="protein sequence ID" value="CAE7233739.1"/>
    <property type="molecule type" value="Genomic_DNA"/>
</dbReference>
<feature type="transmembrane region" description="Helical" evidence="5">
    <location>
        <begin position="87"/>
        <end position="117"/>
    </location>
</feature>
<proteinExistence type="predicted"/>
<comment type="subcellular location">
    <subcellularLocation>
        <location evidence="1">Endomembrane system</location>
        <topology evidence="1">Multi-pass membrane protein</topology>
    </subcellularLocation>
</comment>
<keyword evidence="2 5" id="KW-0812">Transmembrane</keyword>
<dbReference type="AlphaFoldDB" id="A0A812KSH6"/>
<dbReference type="InterPro" id="IPR011020">
    <property type="entry name" value="HTTM-like"/>
</dbReference>
<keyword evidence="4 5" id="KW-0472">Membrane</keyword>
<feature type="domain" description="HTTM-like" evidence="6">
    <location>
        <begin position="24"/>
        <end position="345"/>
    </location>
</feature>
<dbReference type="PANTHER" id="PTHR39535:SF2">
    <property type="entry name" value="HTTM DOMAIN-CONTAINING PROTEIN"/>
    <property type="match status" value="1"/>
</dbReference>
<dbReference type="GO" id="GO:0012505">
    <property type="term" value="C:endomembrane system"/>
    <property type="evidence" value="ECO:0007669"/>
    <property type="project" value="UniProtKB-SubCell"/>
</dbReference>
<evidence type="ECO:0000256" key="3">
    <source>
        <dbReference type="ARBA" id="ARBA00022989"/>
    </source>
</evidence>
<evidence type="ECO:0000259" key="6">
    <source>
        <dbReference type="SMART" id="SM00752"/>
    </source>
</evidence>
<protein>
    <recommendedName>
        <fullName evidence="6">HTTM-like domain-containing protein</fullName>
    </recommendedName>
</protein>
<sequence length="582" mass="65916">MRADRGGLPKGGWLPQRFWPCWKDVPLDLRALALFRLALGGASLVEVTELISHRAAFLNPNGVCPVEHIANKAMFDFYLAATGSEGVLLMLLINMTASLCFMLGLWTRLSGLLCWIFAMSQQHRLNNCVNYSGDALRTCLLFWALFQPLNEVWSLDAIAESSKRRVDPETAQDKVESVRAPAPNLRERWRTTASSNMGAMHYEEGEHHDDRKDARPSISTAAPMCSFLLLLQLASMYEYTAATKVGTTWQQGTAVLQTLHLRQFAREPVAGMLALFPSLCRLLTHSTWYVEKFGWMLAFMPYPLARMVAFCLFFGLHFGMNLALRVGNFQLFAMSGWLVVLPRGVLDWLEARLLRSWPATRALGPREKASTRLQSWLGLGVQLIGFALMLLTLAEGCRFRGEKCSLRRLAHWTPKADMWLAKLALNQRWNMFSPDAPFKSLRVELFGILDAPHCRGDLDSFWQHCPVVELWSEKGYPSFSSHVFADLPHWGNISMPAPKRVDFATNRWRKLVEDVDHSMGLGGYSCLQWRANNPKRNLLGVWLVRARSKVPEEETLVGAFRHWCSPAAKPVIQSLPKLPWVS</sequence>
<evidence type="ECO:0000313" key="7">
    <source>
        <dbReference type="EMBL" id="CAE7233739.1"/>
    </source>
</evidence>
<dbReference type="InterPro" id="IPR052964">
    <property type="entry name" value="Sporulation_signal_mat"/>
</dbReference>
<evidence type="ECO:0000256" key="4">
    <source>
        <dbReference type="ARBA" id="ARBA00023136"/>
    </source>
</evidence>
<gene>
    <name evidence="7" type="ORF">SNAT2548_LOCUS9804</name>
</gene>
<accession>A0A812KSH6</accession>
<reference evidence="7" key="1">
    <citation type="submission" date="2021-02" db="EMBL/GenBank/DDBJ databases">
        <authorList>
            <person name="Dougan E. K."/>
            <person name="Rhodes N."/>
            <person name="Thang M."/>
            <person name="Chan C."/>
        </authorList>
    </citation>
    <scope>NUCLEOTIDE SEQUENCE</scope>
</reference>
<keyword evidence="8" id="KW-1185">Reference proteome</keyword>
<dbReference type="Proteomes" id="UP000604046">
    <property type="component" value="Unassembled WGS sequence"/>
</dbReference>
<organism evidence="7 8">
    <name type="scientific">Symbiodinium natans</name>
    <dbReference type="NCBI Taxonomy" id="878477"/>
    <lineage>
        <taxon>Eukaryota</taxon>
        <taxon>Sar</taxon>
        <taxon>Alveolata</taxon>
        <taxon>Dinophyceae</taxon>
        <taxon>Suessiales</taxon>
        <taxon>Symbiodiniaceae</taxon>
        <taxon>Symbiodinium</taxon>
    </lineage>
</organism>
<dbReference type="PANTHER" id="PTHR39535">
    <property type="entry name" value="SPORULATION-DELAYING PROTEIN SDPB"/>
    <property type="match status" value="1"/>
</dbReference>
<feature type="transmembrane region" description="Helical" evidence="5">
    <location>
        <begin position="373"/>
        <end position="393"/>
    </location>
</feature>
<evidence type="ECO:0000313" key="8">
    <source>
        <dbReference type="Proteomes" id="UP000604046"/>
    </source>
</evidence>
<comment type="caution">
    <text evidence="7">The sequence shown here is derived from an EMBL/GenBank/DDBJ whole genome shotgun (WGS) entry which is preliminary data.</text>
</comment>
<dbReference type="OrthoDB" id="409811at2759"/>
<evidence type="ECO:0000256" key="5">
    <source>
        <dbReference type="SAM" id="Phobius"/>
    </source>
</evidence>
<dbReference type="SMART" id="SM00752">
    <property type="entry name" value="HTTM"/>
    <property type="match status" value="1"/>
</dbReference>